<keyword evidence="1" id="KW-0812">Transmembrane</keyword>
<dbReference type="HOGENOM" id="CLU_1641902_0_0_9"/>
<evidence type="ECO:0000313" key="2">
    <source>
        <dbReference type="EMBL" id="ACB84314.1"/>
    </source>
</evidence>
<dbReference type="RefSeq" id="WP_012447198.1">
    <property type="nucleotide sequence ID" value="NC_010718.1"/>
</dbReference>
<dbReference type="Proteomes" id="UP000001683">
    <property type="component" value="Chromosome"/>
</dbReference>
<sequence>MNEYIRNNNSSFPPDSVIRDTIIFGVLVGVISNIPKELLKFILTQLGVHEFTFSQLAAGLFVDVELLTDPIIIITGAITDLTVAGLLGVATVYLVRCTDRTFPIWKSLFVGLLAFVFLYGGALRLEITSVDINNSLENFLSLLQHILFGIIMGILIKRYDT</sequence>
<dbReference type="InParanoid" id="B2A7C0"/>
<reference evidence="2 3" key="1">
    <citation type="submission" date="2008-04" db="EMBL/GenBank/DDBJ databases">
        <title>Complete sequence of chromosome of Natranaerobius thermophilus JW/NM-WN-LF.</title>
        <authorList>
            <consortium name="US DOE Joint Genome Institute"/>
            <person name="Copeland A."/>
            <person name="Lucas S."/>
            <person name="Lapidus A."/>
            <person name="Glavina del Rio T."/>
            <person name="Dalin E."/>
            <person name="Tice H."/>
            <person name="Bruce D."/>
            <person name="Goodwin L."/>
            <person name="Pitluck S."/>
            <person name="Chertkov O."/>
            <person name="Brettin T."/>
            <person name="Detter J.C."/>
            <person name="Han C."/>
            <person name="Kuske C.R."/>
            <person name="Schmutz J."/>
            <person name="Larimer F."/>
            <person name="Land M."/>
            <person name="Hauser L."/>
            <person name="Kyrpides N."/>
            <person name="Lykidis A."/>
            <person name="Mesbah N.M."/>
            <person name="Wiegel J."/>
        </authorList>
    </citation>
    <scope>NUCLEOTIDE SEQUENCE [LARGE SCALE GENOMIC DNA]</scope>
    <source>
        <strain evidence="3">ATCC BAA-1301 / DSM 18059 / JW/NM-WN-LF</strain>
    </source>
</reference>
<feature type="transmembrane region" description="Helical" evidence="1">
    <location>
        <begin position="71"/>
        <end position="95"/>
    </location>
</feature>
<dbReference type="KEGG" id="nth:Nther_0724"/>
<dbReference type="STRING" id="457570.Nther_0724"/>
<accession>B2A7C0</accession>
<organism evidence="2 3">
    <name type="scientific">Natranaerobius thermophilus (strain ATCC BAA-1301 / DSM 18059 / JW/NM-WN-LF)</name>
    <dbReference type="NCBI Taxonomy" id="457570"/>
    <lineage>
        <taxon>Bacteria</taxon>
        <taxon>Bacillati</taxon>
        <taxon>Bacillota</taxon>
        <taxon>Clostridia</taxon>
        <taxon>Natranaerobiales</taxon>
        <taxon>Natranaerobiaceae</taxon>
        <taxon>Natranaerobius</taxon>
    </lineage>
</organism>
<name>B2A7C0_NATTJ</name>
<evidence type="ECO:0000256" key="1">
    <source>
        <dbReference type="SAM" id="Phobius"/>
    </source>
</evidence>
<feature type="transmembrane region" description="Helical" evidence="1">
    <location>
        <begin position="139"/>
        <end position="156"/>
    </location>
</feature>
<keyword evidence="1" id="KW-0472">Membrane</keyword>
<reference evidence="2 3" key="2">
    <citation type="journal article" date="2011" name="J. Bacteriol.">
        <title>Complete genome sequence of the anaerobic, halophilic alkalithermophile Natranaerobius thermophilus JW/NM-WN-LF.</title>
        <authorList>
            <person name="Zhao B."/>
            <person name="Mesbah N.M."/>
            <person name="Dalin E."/>
            <person name="Goodwin L."/>
            <person name="Nolan M."/>
            <person name="Pitluck S."/>
            <person name="Chertkov O."/>
            <person name="Brettin T.S."/>
            <person name="Han J."/>
            <person name="Larimer F.W."/>
            <person name="Land M.L."/>
            <person name="Hauser L."/>
            <person name="Kyrpides N."/>
            <person name="Wiegel J."/>
        </authorList>
    </citation>
    <scope>NUCLEOTIDE SEQUENCE [LARGE SCALE GENOMIC DNA]</scope>
    <source>
        <strain evidence="3">ATCC BAA-1301 / DSM 18059 / JW/NM-WN-LF</strain>
    </source>
</reference>
<dbReference type="AlphaFoldDB" id="B2A7C0"/>
<keyword evidence="3" id="KW-1185">Reference proteome</keyword>
<evidence type="ECO:0000313" key="3">
    <source>
        <dbReference type="Proteomes" id="UP000001683"/>
    </source>
</evidence>
<protein>
    <submittedName>
        <fullName evidence="2">Uncharacterized protein</fullName>
    </submittedName>
</protein>
<dbReference type="eggNOG" id="ENOG50348H7">
    <property type="taxonomic scope" value="Bacteria"/>
</dbReference>
<dbReference type="EMBL" id="CP001034">
    <property type="protein sequence ID" value="ACB84314.1"/>
    <property type="molecule type" value="Genomic_DNA"/>
</dbReference>
<proteinExistence type="predicted"/>
<gene>
    <name evidence="2" type="ordered locus">Nther_0724</name>
</gene>
<keyword evidence="1" id="KW-1133">Transmembrane helix</keyword>
<feature type="transmembrane region" description="Helical" evidence="1">
    <location>
        <begin position="107"/>
        <end position="127"/>
    </location>
</feature>